<feature type="region of interest" description="Disordered" evidence="1">
    <location>
        <begin position="419"/>
        <end position="445"/>
    </location>
</feature>
<dbReference type="RefSeq" id="WP_206726872.1">
    <property type="nucleotide sequence ID" value="NZ_CP071090.1"/>
</dbReference>
<feature type="region of interest" description="Disordered" evidence="1">
    <location>
        <begin position="1"/>
        <end position="104"/>
    </location>
</feature>
<evidence type="ECO:0000313" key="4">
    <source>
        <dbReference type="Proteomes" id="UP000662747"/>
    </source>
</evidence>
<name>A0ABX7P4I0_9BACT</name>
<keyword evidence="4" id="KW-1185">Reference proteome</keyword>
<dbReference type="InterPro" id="IPR051686">
    <property type="entry name" value="Lipoprotein_DolP"/>
</dbReference>
<accession>A0ABX7P4I0</accession>
<dbReference type="PANTHER" id="PTHR34606:SF15">
    <property type="entry name" value="BON DOMAIN-CONTAINING PROTEIN"/>
    <property type="match status" value="1"/>
</dbReference>
<evidence type="ECO:0000256" key="1">
    <source>
        <dbReference type="SAM" id="MobiDB-lite"/>
    </source>
</evidence>
<dbReference type="EMBL" id="CP071090">
    <property type="protein sequence ID" value="QSQ25317.1"/>
    <property type="molecule type" value="Genomic_DNA"/>
</dbReference>
<feature type="compositionally biased region" description="Basic and acidic residues" evidence="1">
    <location>
        <begin position="176"/>
        <end position="192"/>
    </location>
</feature>
<dbReference type="InterPro" id="IPR007055">
    <property type="entry name" value="BON_dom"/>
</dbReference>
<dbReference type="Pfam" id="PF04972">
    <property type="entry name" value="BON"/>
    <property type="match status" value="1"/>
</dbReference>
<feature type="domain" description="BON" evidence="2">
    <location>
        <begin position="350"/>
        <end position="417"/>
    </location>
</feature>
<sequence length="445" mass="51067">MNGRRDDDRGRRYGERELRKGQAEEFQAGRRGEYDRQRDWDEHGYERGPERFGQGDRDVRGADENLRRGYGRDVPDYGRDTGRADWDEDRDYEHPSRDFDRDRDFRTLRGDTDRRDYEMDRDFGRAARDLDRAREYGRDFDRDREMDRRARELDPERIARRPGFSPSGNYRAFQEELREERERPRRYGDRTRPTSLDVDTDRWGSGQYGLGAGADYRTGGGRDYARYGGDVGRGGRDRGRYGYGTRGPSTDERRDIRRPVGRDFIYSERGMRDDTELVAEEDTRYGGTQPAGHGPGLENMAPPAVGYGTSPSRRDDHELGHGGYVGGTYRSATPTRSVSPGRGPRTYQRGDDRVRADICDRLMQGWMDADDVDVKVKDGLVTLSGTVRSRDEKRAIEDLTEEVLGVKEVTNNIRINRAEGALHRQASQEPVQQPGADTGDRGLHS</sequence>
<evidence type="ECO:0000259" key="2">
    <source>
        <dbReference type="PROSITE" id="PS50914"/>
    </source>
</evidence>
<dbReference type="Gene3D" id="3.30.1340.30">
    <property type="match status" value="1"/>
</dbReference>
<organism evidence="3 4">
    <name type="scientific">Pyxidicoccus parkwayensis</name>
    <dbReference type="NCBI Taxonomy" id="2813578"/>
    <lineage>
        <taxon>Bacteria</taxon>
        <taxon>Pseudomonadati</taxon>
        <taxon>Myxococcota</taxon>
        <taxon>Myxococcia</taxon>
        <taxon>Myxococcales</taxon>
        <taxon>Cystobacterineae</taxon>
        <taxon>Myxococcaceae</taxon>
        <taxon>Pyxidicoccus</taxon>
    </lineage>
</organism>
<evidence type="ECO:0000313" key="3">
    <source>
        <dbReference type="EMBL" id="QSQ25317.1"/>
    </source>
</evidence>
<dbReference type="PROSITE" id="PS50914">
    <property type="entry name" value="BON"/>
    <property type="match status" value="1"/>
</dbReference>
<feature type="region of interest" description="Disordered" evidence="1">
    <location>
        <begin position="176"/>
        <end position="200"/>
    </location>
</feature>
<proteinExistence type="predicted"/>
<feature type="region of interest" description="Disordered" evidence="1">
    <location>
        <begin position="285"/>
        <end position="352"/>
    </location>
</feature>
<dbReference type="Proteomes" id="UP000662747">
    <property type="component" value="Chromosome"/>
</dbReference>
<dbReference type="PANTHER" id="PTHR34606">
    <property type="entry name" value="BON DOMAIN-CONTAINING PROTEIN"/>
    <property type="match status" value="1"/>
</dbReference>
<reference evidence="3 4" key="1">
    <citation type="submission" date="2021-02" db="EMBL/GenBank/DDBJ databases">
        <title>De Novo genome assembly of isolated myxobacteria.</title>
        <authorList>
            <person name="Stevens D.C."/>
        </authorList>
    </citation>
    <scope>NUCLEOTIDE SEQUENCE [LARGE SCALE GENOMIC DNA]</scope>
    <source>
        <strain evidence="4">SCPEA02</strain>
    </source>
</reference>
<gene>
    <name evidence="3" type="ORF">JY651_10465</name>
</gene>
<protein>
    <submittedName>
        <fullName evidence="3">BON domain-containing protein</fullName>
    </submittedName>
</protein>